<feature type="transmembrane region" description="Helical" evidence="1">
    <location>
        <begin position="20"/>
        <end position="39"/>
    </location>
</feature>
<keyword evidence="1" id="KW-1133">Transmembrane helix</keyword>
<dbReference type="Proteomes" id="UP000027180">
    <property type="component" value="Chromosome"/>
</dbReference>
<evidence type="ECO:0000313" key="3">
    <source>
        <dbReference type="Proteomes" id="UP000027180"/>
    </source>
</evidence>
<accession>A0A060I966</accession>
<evidence type="ECO:0000256" key="1">
    <source>
        <dbReference type="SAM" id="Phobius"/>
    </source>
</evidence>
<protein>
    <submittedName>
        <fullName evidence="2">Uncharacterized protein</fullName>
    </submittedName>
</protein>
<feature type="transmembrane region" description="Helical" evidence="1">
    <location>
        <begin position="45"/>
        <end position="65"/>
    </location>
</feature>
<gene>
    <name evidence="2" type="ORF">IE4771_CH03042</name>
</gene>
<proteinExistence type="predicted"/>
<dbReference type="KEGG" id="rei:IE4771_CH03042"/>
<reference evidence="2 3" key="1">
    <citation type="submission" date="2013-12" db="EMBL/GenBank/DDBJ databases">
        <title>Complete genome sequence of Rhizobium etli bv. mimosae IE4771.</title>
        <authorList>
            <person name="Bustos P."/>
            <person name="Santamaria R.I."/>
            <person name="Lozano L."/>
            <person name="Ormeno-Orrillo E."/>
            <person name="Rogel M.A."/>
            <person name="Romero D."/>
            <person name="Cevallos M.A."/>
            <person name="Martinez-Romero E."/>
            <person name="Gonzalez V."/>
        </authorList>
    </citation>
    <scope>NUCLEOTIDE SEQUENCE [LARGE SCALE GENOMIC DNA]</scope>
    <source>
        <strain evidence="2 3">IE4771</strain>
    </source>
</reference>
<name>A0A060I966_RHIET</name>
<keyword evidence="1" id="KW-0812">Transmembrane</keyword>
<sequence>MFVRFAWRTAQRRWTTIRVAVALILTTAFIPSLGIAIFGTAFAGWWVVLGVMALLGGLAGNRVGIGREKATLIRQSETSRD</sequence>
<dbReference type="HOGENOM" id="CLU_2571397_0_0_5"/>
<organism evidence="2 3">
    <name type="scientific">Rhizobium etli bv. mimosae str. IE4771</name>
    <dbReference type="NCBI Taxonomy" id="1432050"/>
    <lineage>
        <taxon>Bacteria</taxon>
        <taxon>Pseudomonadati</taxon>
        <taxon>Pseudomonadota</taxon>
        <taxon>Alphaproteobacteria</taxon>
        <taxon>Hyphomicrobiales</taxon>
        <taxon>Rhizobiaceae</taxon>
        <taxon>Rhizobium/Agrobacterium group</taxon>
        <taxon>Rhizobium</taxon>
    </lineage>
</organism>
<keyword evidence="1" id="KW-0472">Membrane</keyword>
<dbReference type="AlphaFoldDB" id="A0A060I966"/>
<evidence type="ECO:0000313" key="2">
    <source>
        <dbReference type="EMBL" id="AIC28136.1"/>
    </source>
</evidence>
<dbReference type="EMBL" id="CP006986">
    <property type="protein sequence ID" value="AIC28136.1"/>
    <property type="molecule type" value="Genomic_DNA"/>
</dbReference>